<proteinExistence type="predicted"/>
<feature type="region of interest" description="Disordered" evidence="1">
    <location>
        <begin position="141"/>
        <end position="275"/>
    </location>
</feature>
<sequence length="275" mass="30726">MDLDEVADRLYALPPPEFTAARTAEARAAKDAGDARLAREIAKLRKPTVSAAAVNRVAREHPGEVAELLEVGERLRAAWQEQDPDALAELTRRRGEVTGRLGRLVRQDSELSAAGAAEVEQTLDAAVVDADAAEQVRRGRLARPLAYSGFAPAPTPLARPARKTKPKQGEQAGRKEEPEDEAAAARAREEEEAAAARAREEEEARKARERAEAEAAHREWREALESAQRDFDDRAAKVERLERKLAKARRRLDDSEHRLEVARREERHARRRLDQ</sequence>
<name>A0ABV3H795_9ACTN</name>
<dbReference type="RefSeq" id="WP_364453102.1">
    <property type="nucleotide sequence ID" value="NZ_JBFARM010000006.1"/>
</dbReference>
<protein>
    <recommendedName>
        <fullName evidence="4">Transposase</fullName>
    </recommendedName>
</protein>
<evidence type="ECO:0008006" key="4">
    <source>
        <dbReference type="Google" id="ProtNLM"/>
    </source>
</evidence>
<dbReference type="Proteomes" id="UP001552427">
    <property type="component" value="Unassembled WGS sequence"/>
</dbReference>
<accession>A0ABV3H795</accession>
<feature type="compositionally biased region" description="Basic and acidic residues" evidence="1">
    <location>
        <begin position="197"/>
        <end position="275"/>
    </location>
</feature>
<evidence type="ECO:0000313" key="3">
    <source>
        <dbReference type="Proteomes" id="UP001552427"/>
    </source>
</evidence>
<evidence type="ECO:0000256" key="1">
    <source>
        <dbReference type="SAM" id="MobiDB-lite"/>
    </source>
</evidence>
<reference evidence="2 3" key="1">
    <citation type="submission" date="2024-06" db="EMBL/GenBank/DDBJ databases">
        <title>The Natural Products Discovery Center: Release of the First 8490 Sequenced Strains for Exploring Actinobacteria Biosynthetic Diversity.</title>
        <authorList>
            <person name="Kalkreuter E."/>
            <person name="Kautsar S.A."/>
            <person name="Yang D."/>
            <person name="Bader C.D."/>
            <person name="Teijaro C.N."/>
            <person name="Fluegel L."/>
            <person name="Davis C.M."/>
            <person name="Simpson J.R."/>
            <person name="Lauterbach L."/>
            <person name="Steele A.D."/>
            <person name="Gui C."/>
            <person name="Meng S."/>
            <person name="Li G."/>
            <person name="Viehrig K."/>
            <person name="Ye F."/>
            <person name="Su P."/>
            <person name="Kiefer A.F."/>
            <person name="Nichols A."/>
            <person name="Cepeda A.J."/>
            <person name="Yan W."/>
            <person name="Fan B."/>
            <person name="Jiang Y."/>
            <person name="Adhikari A."/>
            <person name="Zheng C.-J."/>
            <person name="Schuster L."/>
            <person name="Cowan T.M."/>
            <person name="Smanski M.J."/>
            <person name="Chevrette M.G."/>
            <person name="De Carvalho L.P.S."/>
            <person name="Shen B."/>
        </authorList>
    </citation>
    <scope>NUCLEOTIDE SEQUENCE [LARGE SCALE GENOMIC DNA]</scope>
    <source>
        <strain evidence="2 3">NPDC049574</strain>
    </source>
</reference>
<evidence type="ECO:0000313" key="2">
    <source>
        <dbReference type="EMBL" id="MEV4288379.1"/>
    </source>
</evidence>
<organism evidence="2 3">
    <name type="scientific">Nonomuraea bangladeshensis</name>
    <dbReference type="NCBI Taxonomy" id="404385"/>
    <lineage>
        <taxon>Bacteria</taxon>
        <taxon>Bacillati</taxon>
        <taxon>Actinomycetota</taxon>
        <taxon>Actinomycetes</taxon>
        <taxon>Streptosporangiales</taxon>
        <taxon>Streptosporangiaceae</taxon>
        <taxon>Nonomuraea</taxon>
    </lineage>
</organism>
<keyword evidence="3" id="KW-1185">Reference proteome</keyword>
<gene>
    <name evidence="2" type="ORF">AB0K40_22920</name>
</gene>
<comment type="caution">
    <text evidence="2">The sequence shown here is derived from an EMBL/GenBank/DDBJ whole genome shotgun (WGS) entry which is preliminary data.</text>
</comment>
<dbReference type="EMBL" id="JBFARM010000006">
    <property type="protein sequence ID" value="MEV4288379.1"/>
    <property type="molecule type" value="Genomic_DNA"/>
</dbReference>